<comment type="caution">
    <text evidence="2">The sequence shown here is derived from an EMBL/GenBank/DDBJ whole genome shotgun (WGS) entry which is preliminary data.</text>
</comment>
<feature type="transmembrane region" description="Helical" evidence="1">
    <location>
        <begin position="30"/>
        <end position="48"/>
    </location>
</feature>
<keyword evidence="3" id="KW-1185">Reference proteome</keyword>
<evidence type="ECO:0008006" key="4">
    <source>
        <dbReference type="Google" id="ProtNLM"/>
    </source>
</evidence>
<keyword evidence="1" id="KW-0472">Membrane</keyword>
<sequence>MAEFSGYVLAMRQLATLLVTFSRDERGATAIEYGFIAALMSAATIAIIRQIGLNVSDLTGGVMGGLK</sequence>
<dbReference type="RefSeq" id="WP_054207355.1">
    <property type="nucleotide sequence ID" value="NZ_LGSZ01000010.1"/>
</dbReference>
<evidence type="ECO:0000256" key="1">
    <source>
        <dbReference type="SAM" id="Phobius"/>
    </source>
</evidence>
<proteinExistence type="predicted"/>
<dbReference type="InterPro" id="IPR007047">
    <property type="entry name" value="Flp_Fap"/>
</dbReference>
<evidence type="ECO:0000313" key="3">
    <source>
        <dbReference type="Proteomes" id="UP000037822"/>
    </source>
</evidence>
<organism evidence="2 3">
    <name type="scientific">Bosea vaviloviae</name>
    <dbReference type="NCBI Taxonomy" id="1526658"/>
    <lineage>
        <taxon>Bacteria</taxon>
        <taxon>Pseudomonadati</taxon>
        <taxon>Pseudomonadota</taxon>
        <taxon>Alphaproteobacteria</taxon>
        <taxon>Hyphomicrobiales</taxon>
        <taxon>Boseaceae</taxon>
        <taxon>Bosea</taxon>
    </lineage>
</organism>
<dbReference type="Proteomes" id="UP000037822">
    <property type="component" value="Unassembled WGS sequence"/>
</dbReference>
<accession>A0A0N1F691</accession>
<keyword evidence="1" id="KW-1133">Transmembrane helix</keyword>
<dbReference type="EMBL" id="LGSZ01000010">
    <property type="protein sequence ID" value="KPH82834.1"/>
    <property type="molecule type" value="Genomic_DNA"/>
</dbReference>
<dbReference type="Pfam" id="PF04964">
    <property type="entry name" value="Flp_Fap"/>
    <property type="match status" value="1"/>
</dbReference>
<reference evidence="2 3" key="1">
    <citation type="submission" date="2015-07" db="EMBL/GenBank/DDBJ databases">
        <title>Whole genome sequencing of Bosea vaviloviae isolated from cave pool.</title>
        <authorList>
            <person name="Tan N.E.H."/>
            <person name="Lee Y.P."/>
            <person name="Gan H.M."/>
            <person name="Barton H."/>
            <person name="Savka M.A."/>
        </authorList>
    </citation>
    <scope>NUCLEOTIDE SEQUENCE [LARGE SCALE GENOMIC DNA]</scope>
    <source>
        <strain evidence="2 3">SD260</strain>
    </source>
</reference>
<dbReference type="PATRIC" id="fig|1526658.3.peg.1836"/>
<keyword evidence="1" id="KW-0812">Transmembrane</keyword>
<name>A0A0N1F691_9HYPH</name>
<evidence type="ECO:0000313" key="2">
    <source>
        <dbReference type="EMBL" id="KPH82834.1"/>
    </source>
</evidence>
<gene>
    <name evidence="2" type="ORF">AE618_01875</name>
</gene>
<dbReference type="AlphaFoldDB" id="A0A0N1F691"/>
<protein>
    <recommendedName>
        <fullName evidence="4">Pilus assembly protein</fullName>
    </recommendedName>
</protein>